<feature type="transmembrane region" description="Helical" evidence="1">
    <location>
        <begin position="74"/>
        <end position="96"/>
    </location>
</feature>
<accession>A0AAQ3MYS3</accession>
<keyword evidence="3" id="KW-1185">Reference proteome</keyword>
<protein>
    <submittedName>
        <fullName evidence="2">Uncharacterized protein</fullName>
    </submittedName>
</protein>
<keyword evidence="1" id="KW-0472">Membrane</keyword>
<evidence type="ECO:0000313" key="2">
    <source>
        <dbReference type="EMBL" id="WVZ00375.1"/>
    </source>
</evidence>
<feature type="non-terminal residue" evidence="2">
    <location>
        <position position="1"/>
    </location>
</feature>
<organism evidence="2 3">
    <name type="scientific">Vigna mungo</name>
    <name type="common">Black gram</name>
    <name type="synonym">Phaseolus mungo</name>
    <dbReference type="NCBI Taxonomy" id="3915"/>
    <lineage>
        <taxon>Eukaryota</taxon>
        <taxon>Viridiplantae</taxon>
        <taxon>Streptophyta</taxon>
        <taxon>Embryophyta</taxon>
        <taxon>Tracheophyta</taxon>
        <taxon>Spermatophyta</taxon>
        <taxon>Magnoliopsida</taxon>
        <taxon>eudicotyledons</taxon>
        <taxon>Gunneridae</taxon>
        <taxon>Pentapetalae</taxon>
        <taxon>rosids</taxon>
        <taxon>fabids</taxon>
        <taxon>Fabales</taxon>
        <taxon>Fabaceae</taxon>
        <taxon>Papilionoideae</taxon>
        <taxon>50 kb inversion clade</taxon>
        <taxon>NPAAA clade</taxon>
        <taxon>indigoferoid/millettioid clade</taxon>
        <taxon>Phaseoleae</taxon>
        <taxon>Vigna</taxon>
    </lineage>
</organism>
<keyword evidence="1" id="KW-1133">Transmembrane helix</keyword>
<sequence length="124" mass="13593">PHPTGKRRVTKLSLLQRSGYQKSCISRIRIRLPLQCIEEGGSGSVTLYSDTAALQLVQHGGSGYQRLRSGYKRVTTSSSFHGVICIVSVVFINTVLHHQHPSSSLSSCMAVLQCTNNIHKMKNG</sequence>
<gene>
    <name evidence="2" type="ORF">V8G54_026444</name>
</gene>
<proteinExistence type="predicted"/>
<evidence type="ECO:0000313" key="3">
    <source>
        <dbReference type="Proteomes" id="UP001374535"/>
    </source>
</evidence>
<dbReference type="AlphaFoldDB" id="A0AAQ3MYS3"/>
<name>A0AAQ3MYS3_VIGMU</name>
<dbReference type="EMBL" id="CP144693">
    <property type="protein sequence ID" value="WVZ00375.1"/>
    <property type="molecule type" value="Genomic_DNA"/>
</dbReference>
<evidence type="ECO:0000256" key="1">
    <source>
        <dbReference type="SAM" id="Phobius"/>
    </source>
</evidence>
<dbReference type="Proteomes" id="UP001374535">
    <property type="component" value="Chromosome 8"/>
</dbReference>
<keyword evidence="1" id="KW-0812">Transmembrane</keyword>
<reference evidence="2 3" key="1">
    <citation type="journal article" date="2023" name="Life. Sci Alliance">
        <title>Evolutionary insights into 3D genome organization and epigenetic landscape of Vigna mungo.</title>
        <authorList>
            <person name="Junaid A."/>
            <person name="Singh B."/>
            <person name="Bhatia S."/>
        </authorList>
    </citation>
    <scope>NUCLEOTIDE SEQUENCE [LARGE SCALE GENOMIC DNA]</scope>
    <source>
        <strain evidence="2">Urdbean</strain>
    </source>
</reference>